<dbReference type="Pfam" id="PF08989">
    <property type="entry name" value="DUF1896"/>
    <property type="match status" value="1"/>
</dbReference>
<dbReference type="Gene3D" id="1.10.8.330">
    <property type="entry name" value="PG0816-like"/>
    <property type="match status" value="1"/>
</dbReference>
<dbReference type="OrthoDB" id="1079392at2"/>
<dbReference type="InterPro" id="IPR015082">
    <property type="entry name" value="DUF1896"/>
</dbReference>
<dbReference type="EMBL" id="CP015402">
    <property type="protein sequence ID" value="ANU63340.2"/>
    <property type="molecule type" value="Genomic_DNA"/>
</dbReference>
<organism evidence="1 2">
    <name type="scientific">Muribaculum intestinale</name>
    <dbReference type="NCBI Taxonomy" id="1796646"/>
    <lineage>
        <taxon>Bacteria</taxon>
        <taxon>Pseudomonadati</taxon>
        <taxon>Bacteroidota</taxon>
        <taxon>Bacteroidia</taxon>
        <taxon>Bacteroidales</taxon>
        <taxon>Muribaculaceae</taxon>
        <taxon>Muribaculum</taxon>
    </lineage>
</organism>
<dbReference type="STRING" id="1796646.A4V02_06130"/>
<sequence>MLTLNCDTFSNRRVENINRSLLMTNNHFDSRGYDLDYYNLFLRRYLSEHRFPEAEDDLFIATRTEHAYDVFVESRLAGDEWYISNEKAMAALYAGFEMSPYDFISGLLLDEFQDNISLEDESIEFWTFTFIDELKEEFKGITLGEEFFNTTEGEVFRLTVIGRITLFFEEYGL</sequence>
<reference evidence="2" key="1">
    <citation type="submission" date="2016-04" db="EMBL/GenBank/DDBJ databases">
        <title>Complete Genome Sequences of Twelve Strains of a Stable Defined Moderately Diverse Mouse Microbiota 2 (sDMDMm2).</title>
        <authorList>
            <person name="Uchimura Y."/>
            <person name="Wyss M."/>
            <person name="Brugiroux S."/>
            <person name="Limenitakis J.P."/>
            <person name="Stecher B."/>
            <person name="McCoy K.D."/>
            <person name="Macpherson A.J."/>
        </authorList>
    </citation>
    <scope>NUCLEOTIDE SEQUENCE [LARGE SCALE GENOMIC DNA]</scope>
    <source>
        <strain evidence="2">YL27</strain>
    </source>
</reference>
<protein>
    <recommendedName>
        <fullName evidence="3">DUF1896 family protein</fullName>
    </recommendedName>
</protein>
<accession>A0A1Z2XJG4</accession>
<dbReference type="Proteomes" id="UP000186351">
    <property type="component" value="Chromosome"/>
</dbReference>
<dbReference type="InterPro" id="IPR036297">
    <property type="entry name" value="PG0816-like_sf"/>
</dbReference>
<evidence type="ECO:0008006" key="3">
    <source>
        <dbReference type="Google" id="ProtNLM"/>
    </source>
</evidence>
<gene>
    <name evidence="1" type="ORF">A4V02_06130</name>
</gene>
<dbReference type="AlphaFoldDB" id="A0A1B1S957"/>
<evidence type="ECO:0000313" key="2">
    <source>
        <dbReference type="Proteomes" id="UP000186351"/>
    </source>
</evidence>
<accession>A0A1B1S957</accession>
<evidence type="ECO:0000313" key="1">
    <source>
        <dbReference type="EMBL" id="ANU63340.2"/>
    </source>
</evidence>
<name>A0A1B1S957_9BACT</name>
<proteinExistence type="predicted"/>
<keyword evidence="2" id="KW-1185">Reference proteome</keyword>
<dbReference type="KEGG" id="pary:A4V02_06130"/>
<dbReference type="SUPFAM" id="SSF140753">
    <property type="entry name" value="PG0816-like"/>
    <property type="match status" value="1"/>
</dbReference>